<organism evidence="3 4">
    <name type="scientific">Acyrthosiphon pisum</name>
    <name type="common">Pea aphid</name>
    <dbReference type="NCBI Taxonomy" id="7029"/>
    <lineage>
        <taxon>Eukaryota</taxon>
        <taxon>Metazoa</taxon>
        <taxon>Ecdysozoa</taxon>
        <taxon>Arthropoda</taxon>
        <taxon>Hexapoda</taxon>
        <taxon>Insecta</taxon>
        <taxon>Pterygota</taxon>
        <taxon>Neoptera</taxon>
        <taxon>Paraneoptera</taxon>
        <taxon>Hemiptera</taxon>
        <taxon>Sternorrhyncha</taxon>
        <taxon>Aphidomorpha</taxon>
        <taxon>Aphidoidea</taxon>
        <taxon>Aphididae</taxon>
        <taxon>Macrosiphini</taxon>
        <taxon>Acyrthosiphon</taxon>
    </lineage>
</organism>
<dbReference type="Proteomes" id="UP000007819">
    <property type="component" value="Chromosome A1"/>
</dbReference>
<feature type="region of interest" description="Disordered" evidence="2">
    <location>
        <begin position="1"/>
        <end position="23"/>
    </location>
</feature>
<evidence type="ECO:0000256" key="2">
    <source>
        <dbReference type="SAM" id="MobiDB-lite"/>
    </source>
</evidence>
<dbReference type="GeneID" id="100569973"/>
<name>A0A8R2AB46_ACYPI</name>
<protein>
    <submittedName>
        <fullName evidence="3">Uncharacterized protein</fullName>
    </submittedName>
</protein>
<proteinExistence type="predicted"/>
<sequence length="407" mass="47645">MPKTKKKIMKDKKPCKPKKNASKQLKRPVFKFDIHEILKNRQLEGKLMEQSAKLEEEMKVVDKLYQEQLNETIDFESNDKLPLVSIHFNPVDCCNYNIPFKDDSHSDLTKLCIQRLQIMLIEGNELEANIHFNHLMKANWSPVFDNIKSILCNWRADLDTVTSDPSLEYQMKDFKNIGRHNFELVINFISHSMLKNNKKFSVDELLTIAKYIVTIYFHLSGQMINVLKRLFSACIETALEENNDPAIIAFVEQLYSEHNEDDLLILAVDLFLPLEGQIMKKMYTCLTYKLYMSILGKTDNNNTFPSSIKEWFVQDLVDKNYFKNNPKKVLFNVIQLLEHVVFIFDLYSEEEKLDTMYNFLNAAVKPSGLSDSMKLINVLDQWRLRLFRLYVNRQTGGELINNGITKE</sequence>
<keyword evidence="4" id="KW-1185">Reference proteome</keyword>
<evidence type="ECO:0000256" key="1">
    <source>
        <dbReference type="SAM" id="Coils"/>
    </source>
</evidence>
<reference evidence="4" key="1">
    <citation type="submission" date="2010-06" db="EMBL/GenBank/DDBJ databases">
        <authorList>
            <person name="Jiang H."/>
            <person name="Abraham K."/>
            <person name="Ali S."/>
            <person name="Alsbrooks S.L."/>
            <person name="Anim B.N."/>
            <person name="Anosike U.S."/>
            <person name="Attaway T."/>
            <person name="Bandaranaike D.P."/>
            <person name="Battles P.K."/>
            <person name="Bell S.N."/>
            <person name="Bell A.V."/>
            <person name="Beltran B."/>
            <person name="Bickham C."/>
            <person name="Bustamante Y."/>
            <person name="Caleb T."/>
            <person name="Canada A."/>
            <person name="Cardenas V."/>
            <person name="Carter K."/>
            <person name="Chacko J."/>
            <person name="Chandrabose M.N."/>
            <person name="Chavez D."/>
            <person name="Chavez A."/>
            <person name="Chen L."/>
            <person name="Chu H.-S."/>
            <person name="Claassen K.J."/>
            <person name="Cockrell R."/>
            <person name="Collins M."/>
            <person name="Cooper J.A."/>
            <person name="Cree A."/>
            <person name="Curry S.M."/>
            <person name="Da Y."/>
            <person name="Dao M.D."/>
            <person name="Das B."/>
            <person name="Davila M.-L."/>
            <person name="Davy-Carroll L."/>
            <person name="Denson S."/>
            <person name="Dinh H."/>
            <person name="Ebong V.E."/>
            <person name="Edwards J.R."/>
            <person name="Egan A."/>
            <person name="El-Daye J."/>
            <person name="Escobedo L."/>
            <person name="Fernandez S."/>
            <person name="Fernando P.R."/>
            <person name="Flagg N."/>
            <person name="Forbes L.D."/>
            <person name="Fowler R.G."/>
            <person name="Fu Q."/>
            <person name="Gabisi R.A."/>
            <person name="Ganer J."/>
            <person name="Garbino Pronczuk A."/>
            <person name="Garcia R.M."/>
            <person name="Garner T."/>
            <person name="Garrett T.E."/>
            <person name="Gonzalez D.A."/>
            <person name="Hamid H."/>
            <person name="Hawkins E.S."/>
            <person name="Hirani K."/>
            <person name="Hogues M.E."/>
            <person name="Hollins B."/>
            <person name="Hsiao C.-H."/>
            <person name="Jabil R."/>
            <person name="James M.L."/>
            <person name="Jhangiani S.N."/>
            <person name="Johnson B."/>
            <person name="Johnson Q."/>
            <person name="Joshi V."/>
            <person name="Kalu J.B."/>
            <person name="Kam C."/>
            <person name="Kashfia A."/>
            <person name="Keebler J."/>
            <person name="Kisamo H."/>
            <person name="Kovar C.L."/>
            <person name="Lago L.A."/>
            <person name="Lai C.-Y."/>
            <person name="Laidlaw J."/>
            <person name="Lara F."/>
            <person name="Le T.-K."/>
            <person name="Lee S.L."/>
            <person name="Legall F.H."/>
            <person name="Lemon S.J."/>
            <person name="Lewis L.R."/>
            <person name="Li B."/>
            <person name="Liu Y."/>
            <person name="Liu Y.-S."/>
            <person name="Lopez J."/>
            <person name="Lozado R.J."/>
            <person name="Lu J."/>
            <person name="Madu R.C."/>
            <person name="Maheshwari M."/>
            <person name="Maheshwari R."/>
            <person name="Malloy K."/>
            <person name="Martinez E."/>
            <person name="Mathew T."/>
            <person name="Mercado I.C."/>
            <person name="Mercado C."/>
            <person name="Meyer B."/>
            <person name="Montgomery K."/>
            <person name="Morgan M.B."/>
            <person name="Munidasa M."/>
            <person name="Nazareth L.V."/>
            <person name="Nelson J."/>
            <person name="Ng B.M."/>
            <person name="Nguyen N.B."/>
            <person name="Nguyen P.Q."/>
            <person name="Nguyen T."/>
            <person name="Obregon M."/>
            <person name="Okwuonu G.O."/>
            <person name="Onwere C.G."/>
            <person name="Orozco G."/>
            <person name="Parra A."/>
            <person name="Patel S."/>
            <person name="Patil S."/>
            <person name="Perez A."/>
            <person name="Perez Y."/>
            <person name="Pham C."/>
            <person name="Primus E.L."/>
            <person name="Pu L.-L."/>
            <person name="Puazo M."/>
            <person name="Qin X."/>
            <person name="Quiroz J.B."/>
            <person name="Reese J."/>
            <person name="Richards S."/>
            <person name="Rives C.M."/>
            <person name="Robberts R."/>
            <person name="Ruiz S.J."/>
            <person name="Ruiz M.J."/>
            <person name="Santibanez J."/>
            <person name="Schneider B.W."/>
            <person name="Sisson I."/>
            <person name="Smith M."/>
            <person name="Sodergren E."/>
            <person name="Song X.-Z."/>
            <person name="Song B.B."/>
            <person name="Summersgill H."/>
            <person name="Thelus R."/>
            <person name="Thornton R.D."/>
            <person name="Trejos Z.Y."/>
            <person name="Usmani K."/>
            <person name="Vattathil S."/>
            <person name="Villasana D."/>
            <person name="Walker D.L."/>
            <person name="Wang S."/>
            <person name="Wang K."/>
            <person name="White C.S."/>
            <person name="Williams A.C."/>
            <person name="Williamson J."/>
            <person name="Wilson K."/>
            <person name="Woghiren I.O."/>
            <person name="Woodworth J.R."/>
            <person name="Worley K.C."/>
            <person name="Wright R.A."/>
            <person name="Wu W."/>
            <person name="Young L."/>
            <person name="Zhang L."/>
            <person name="Zhang J."/>
            <person name="Zhu Y."/>
            <person name="Muzny D.M."/>
            <person name="Weinstock G."/>
            <person name="Gibbs R.A."/>
        </authorList>
    </citation>
    <scope>NUCLEOTIDE SEQUENCE [LARGE SCALE GENOMIC DNA]</scope>
    <source>
        <strain evidence="4">LSR1</strain>
    </source>
</reference>
<dbReference type="OrthoDB" id="6598125at2759"/>
<dbReference type="AlphaFoldDB" id="A0A8R2AB46"/>
<evidence type="ECO:0000313" key="3">
    <source>
        <dbReference type="EnsemblMetazoa" id="XP_003244261.1"/>
    </source>
</evidence>
<evidence type="ECO:0000313" key="4">
    <source>
        <dbReference type="Proteomes" id="UP000007819"/>
    </source>
</evidence>
<accession>A0A8R2AB46</accession>
<keyword evidence="1" id="KW-0175">Coiled coil</keyword>
<dbReference type="KEGG" id="api:100569973"/>
<feature type="coiled-coil region" evidence="1">
    <location>
        <begin position="40"/>
        <end position="71"/>
    </location>
</feature>
<dbReference type="RefSeq" id="XP_003244261.1">
    <property type="nucleotide sequence ID" value="XM_003244213.3"/>
</dbReference>
<dbReference type="EnsemblMetazoa" id="XM_003244213.4">
    <property type="protein sequence ID" value="XP_003244261.1"/>
    <property type="gene ID" value="LOC100569973"/>
</dbReference>
<reference evidence="3" key="2">
    <citation type="submission" date="2022-06" db="UniProtKB">
        <authorList>
            <consortium name="EnsemblMetazoa"/>
        </authorList>
    </citation>
    <scope>IDENTIFICATION</scope>
</reference>